<dbReference type="SUPFAM" id="SSF48317">
    <property type="entry name" value="Acid phosphatase/Vanadium-dependent haloperoxidase"/>
    <property type="match status" value="1"/>
</dbReference>
<comment type="catalytic activity">
    <reaction evidence="3">
        <text>di-trans,octa-cis-undecaprenyl diphosphate + H2O = di-trans,octa-cis-undecaprenyl phosphate + phosphate + H(+)</text>
        <dbReference type="Rhea" id="RHEA:28094"/>
        <dbReference type="ChEBI" id="CHEBI:15377"/>
        <dbReference type="ChEBI" id="CHEBI:15378"/>
        <dbReference type="ChEBI" id="CHEBI:43474"/>
        <dbReference type="ChEBI" id="CHEBI:58405"/>
        <dbReference type="ChEBI" id="CHEBI:60392"/>
        <dbReference type="EC" id="3.6.1.27"/>
    </reaction>
</comment>
<keyword evidence="4" id="KW-1133">Transmembrane helix</keyword>
<dbReference type="AlphaFoldDB" id="A0A5S9QGY2"/>
<accession>A0A5S9QGY2</accession>
<feature type="transmembrane region" description="Helical" evidence="4">
    <location>
        <begin position="225"/>
        <end position="245"/>
    </location>
</feature>
<evidence type="ECO:0000256" key="1">
    <source>
        <dbReference type="ARBA" id="ARBA00012374"/>
    </source>
</evidence>
<evidence type="ECO:0000313" key="7">
    <source>
        <dbReference type="Proteomes" id="UP000441399"/>
    </source>
</evidence>
<dbReference type="PANTHER" id="PTHR14969:SF13">
    <property type="entry name" value="AT30094P"/>
    <property type="match status" value="1"/>
</dbReference>
<keyword evidence="4" id="KW-0812">Transmembrane</keyword>
<dbReference type="Gene3D" id="1.20.144.10">
    <property type="entry name" value="Phosphatidic acid phosphatase type 2/haloperoxidase"/>
    <property type="match status" value="1"/>
</dbReference>
<evidence type="ECO:0000256" key="3">
    <source>
        <dbReference type="ARBA" id="ARBA00047594"/>
    </source>
</evidence>
<dbReference type="Proteomes" id="UP000441399">
    <property type="component" value="Unassembled WGS sequence"/>
</dbReference>
<feature type="transmembrane region" description="Helical" evidence="4">
    <location>
        <begin position="102"/>
        <end position="120"/>
    </location>
</feature>
<dbReference type="PANTHER" id="PTHR14969">
    <property type="entry name" value="SPHINGOSINE-1-PHOSPHATE PHOSPHOHYDROLASE"/>
    <property type="match status" value="1"/>
</dbReference>
<feature type="transmembrane region" description="Helical" evidence="4">
    <location>
        <begin position="200"/>
        <end position="218"/>
    </location>
</feature>
<dbReference type="Pfam" id="PF01569">
    <property type="entry name" value="PAP2"/>
    <property type="match status" value="1"/>
</dbReference>
<reference evidence="6 7" key="1">
    <citation type="submission" date="2019-11" db="EMBL/GenBank/DDBJ databases">
        <authorList>
            <person name="Holert J."/>
        </authorList>
    </citation>
    <scope>NUCLEOTIDE SEQUENCE [LARGE SCALE GENOMIC DNA]</scope>
    <source>
        <strain evidence="6">SB11_3</strain>
    </source>
</reference>
<evidence type="ECO:0000313" key="6">
    <source>
        <dbReference type="EMBL" id="CAA0117063.1"/>
    </source>
</evidence>
<dbReference type="SMART" id="SM00014">
    <property type="entry name" value="acidPPc"/>
    <property type="match status" value="1"/>
</dbReference>
<dbReference type="InterPro" id="IPR000326">
    <property type="entry name" value="PAP2/HPO"/>
</dbReference>
<feature type="transmembrane region" description="Helical" evidence="4">
    <location>
        <begin position="176"/>
        <end position="194"/>
    </location>
</feature>
<evidence type="ECO:0000259" key="5">
    <source>
        <dbReference type="SMART" id="SM00014"/>
    </source>
</evidence>
<sequence length="284" mass="31387">MTSSTPLKKTLWQAFVTRNATFQQMGMPVSPSTDRFLLVAAMVLASIDAIIYLSSGYHAGFLQINAYSAQFSPFFLQNLTFVGDTLTILALMFILSKNDHRLYWLIFVTAIIGTIIAHGLKESVMAHRPPAVFPADSFILIGPKNTQVSFPSGHTLTVFCFAGVMLYHYRAWWARFAVFFLAAAAGLSRILVGVHWPVDVLAGAAGGLFSVYLAVQFCRRYPQGLGLRWQAFLHGVFVVCLLVMFDHDGGYPDARTFSIVLGVIGLVLAVRRYLWLPAKTGKPV</sequence>
<evidence type="ECO:0000256" key="2">
    <source>
        <dbReference type="ARBA" id="ARBA00032707"/>
    </source>
</evidence>
<dbReference type="EMBL" id="CACSIO010000023">
    <property type="protein sequence ID" value="CAA0117063.1"/>
    <property type="molecule type" value="Genomic_DNA"/>
</dbReference>
<feature type="transmembrane region" description="Helical" evidence="4">
    <location>
        <begin position="257"/>
        <end position="274"/>
    </location>
</feature>
<gene>
    <name evidence="6" type="ORF">OPDIPICF_02015</name>
</gene>
<feature type="domain" description="Phosphatidic acid phosphatase type 2/haloperoxidase" evidence="5">
    <location>
        <begin position="102"/>
        <end position="215"/>
    </location>
</feature>
<name>A0A5S9QGY2_9GAMM</name>
<proteinExistence type="predicted"/>
<feature type="transmembrane region" description="Helical" evidence="4">
    <location>
        <begin position="74"/>
        <end position="95"/>
    </location>
</feature>
<feature type="transmembrane region" description="Helical" evidence="4">
    <location>
        <begin position="148"/>
        <end position="169"/>
    </location>
</feature>
<evidence type="ECO:0000256" key="4">
    <source>
        <dbReference type="SAM" id="Phobius"/>
    </source>
</evidence>
<dbReference type="EC" id="3.6.1.27" evidence="1"/>
<keyword evidence="4" id="KW-0472">Membrane</keyword>
<dbReference type="GO" id="GO:0050380">
    <property type="term" value="F:undecaprenyl-diphosphatase activity"/>
    <property type="evidence" value="ECO:0007669"/>
    <property type="project" value="UniProtKB-EC"/>
</dbReference>
<dbReference type="InterPro" id="IPR036938">
    <property type="entry name" value="PAP2/HPO_sf"/>
</dbReference>
<organism evidence="6 7">
    <name type="scientific">BD1-7 clade bacterium</name>
    <dbReference type="NCBI Taxonomy" id="2029982"/>
    <lineage>
        <taxon>Bacteria</taxon>
        <taxon>Pseudomonadati</taxon>
        <taxon>Pseudomonadota</taxon>
        <taxon>Gammaproteobacteria</taxon>
        <taxon>Cellvibrionales</taxon>
        <taxon>Spongiibacteraceae</taxon>
        <taxon>BD1-7 clade</taxon>
    </lineage>
</organism>
<keyword evidence="7" id="KW-1185">Reference proteome</keyword>
<dbReference type="OrthoDB" id="108054at2"/>
<feature type="transmembrane region" description="Helical" evidence="4">
    <location>
        <begin position="36"/>
        <end position="54"/>
    </location>
</feature>
<protein>
    <recommendedName>
        <fullName evidence="1">undecaprenyl-diphosphate phosphatase</fullName>
        <ecNumber evidence="1">3.6.1.27</ecNumber>
    </recommendedName>
    <alternativeName>
        <fullName evidence="2">Undecaprenyl pyrophosphate phosphatase</fullName>
    </alternativeName>
</protein>